<feature type="region of interest" description="Disordered" evidence="2">
    <location>
        <begin position="81"/>
        <end position="107"/>
    </location>
</feature>
<evidence type="ECO:0000259" key="3">
    <source>
        <dbReference type="Pfam" id="PF16978"/>
    </source>
</evidence>
<feature type="compositionally biased region" description="Low complexity" evidence="2">
    <location>
        <begin position="460"/>
        <end position="474"/>
    </location>
</feature>
<keyword evidence="7" id="KW-1185">Reference proteome</keyword>
<dbReference type="InterPro" id="IPR056385">
    <property type="entry name" value="UBL_AVO1/Sin1"/>
</dbReference>
<dbReference type="HOGENOM" id="CLU_008055_0_0_1"/>
<feature type="compositionally biased region" description="Basic residues" evidence="2">
    <location>
        <begin position="895"/>
        <end position="908"/>
    </location>
</feature>
<feature type="compositionally biased region" description="Polar residues" evidence="2">
    <location>
        <begin position="880"/>
        <end position="891"/>
    </location>
</feature>
<accession>A0A0C7NCY0</accession>
<reference evidence="6 7" key="1">
    <citation type="submission" date="2014-12" db="EMBL/GenBank/DDBJ databases">
        <authorList>
            <person name="Neuveglise Cecile"/>
        </authorList>
    </citation>
    <scope>NUCLEOTIDE SEQUENCE [LARGE SCALE GENOMIC DNA]</scope>
    <source>
        <strain evidence="6 7">CBS 12615</strain>
    </source>
</reference>
<feature type="compositionally biased region" description="Polar residues" evidence="2">
    <location>
        <begin position="349"/>
        <end position="372"/>
    </location>
</feature>
<feature type="region of interest" description="Disordered" evidence="2">
    <location>
        <begin position="125"/>
        <end position="265"/>
    </location>
</feature>
<evidence type="ECO:0000256" key="2">
    <source>
        <dbReference type="SAM" id="MobiDB-lite"/>
    </source>
</evidence>
<feature type="domain" description="SIN1-type PH" evidence="4">
    <location>
        <begin position="962"/>
        <end position="1065"/>
    </location>
</feature>
<dbReference type="Pfam" id="PF16978">
    <property type="entry name" value="CRIM"/>
    <property type="match status" value="1"/>
</dbReference>
<name>A0A0C7NCY0_9SACH</name>
<dbReference type="GO" id="GO:0005737">
    <property type="term" value="C:cytoplasm"/>
    <property type="evidence" value="ECO:0007669"/>
    <property type="project" value="EnsemblFungi"/>
</dbReference>
<evidence type="ECO:0000259" key="4">
    <source>
        <dbReference type="Pfam" id="PF16979"/>
    </source>
</evidence>
<feature type="region of interest" description="Disordered" evidence="2">
    <location>
        <begin position="299"/>
        <end position="320"/>
    </location>
</feature>
<organism evidence="6 7">
    <name type="scientific">Lachancea lanzarotensis</name>
    <dbReference type="NCBI Taxonomy" id="1245769"/>
    <lineage>
        <taxon>Eukaryota</taxon>
        <taxon>Fungi</taxon>
        <taxon>Dikarya</taxon>
        <taxon>Ascomycota</taxon>
        <taxon>Saccharomycotina</taxon>
        <taxon>Saccharomycetes</taxon>
        <taxon>Saccharomycetales</taxon>
        <taxon>Saccharomycetaceae</taxon>
        <taxon>Lachancea</taxon>
    </lineage>
</organism>
<dbReference type="EMBL" id="LN736369">
    <property type="protein sequence ID" value="CEP64238.1"/>
    <property type="molecule type" value="Genomic_DNA"/>
</dbReference>
<feature type="region of interest" description="Disordered" evidence="2">
    <location>
        <begin position="929"/>
        <end position="949"/>
    </location>
</feature>
<dbReference type="InterPro" id="IPR008828">
    <property type="entry name" value="Sin1/Avo1"/>
</dbReference>
<dbReference type="GO" id="GO:0031932">
    <property type="term" value="C:TORC2 complex"/>
    <property type="evidence" value="ECO:0007669"/>
    <property type="project" value="EnsemblFungi"/>
</dbReference>
<proteinExistence type="inferred from homology"/>
<evidence type="ECO:0000313" key="6">
    <source>
        <dbReference type="EMBL" id="CEP64238.1"/>
    </source>
</evidence>
<feature type="domain" description="CRIM" evidence="3">
    <location>
        <begin position="548"/>
        <end position="693"/>
    </location>
</feature>
<dbReference type="InterPro" id="IPR011993">
    <property type="entry name" value="PH-like_dom_sf"/>
</dbReference>
<feature type="compositionally biased region" description="Basic and acidic residues" evidence="2">
    <location>
        <begin position="183"/>
        <end position="192"/>
    </location>
</feature>
<feature type="compositionally biased region" description="Basic and acidic residues" evidence="2">
    <location>
        <begin position="299"/>
        <end position="316"/>
    </location>
</feature>
<dbReference type="OrthoDB" id="241990at2759"/>
<feature type="region of interest" description="Disordered" evidence="2">
    <location>
        <begin position="336"/>
        <end position="372"/>
    </location>
</feature>
<dbReference type="GO" id="GO:0038203">
    <property type="term" value="P:TORC2 signaling"/>
    <property type="evidence" value="ECO:0007669"/>
    <property type="project" value="TreeGrafter"/>
</dbReference>
<dbReference type="STRING" id="1245769.A0A0C7NCY0"/>
<dbReference type="GeneID" id="34687785"/>
<dbReference type="GO" id="GO:0001558">
    <property type="term" value="P:regulation of cell growth"/>
    <property type="evidence" value="ECO:0007669"/>
    <property type="project" value="EnsemblFungi"/>
</dbReference>
<dbReference type="InterPro" id="IPR031567">
    <property type="entry name" value="CRIM_dom"/>
</dbReference>
<dbReference type="GO" id="GO:0005886">
    <property type="term" value="C:plasma membrane"/>
    <property type="evidence" value="ECO:0007669"/>
    <property type="project" value="EnsemblFungi"/>
</dbReference>
<feature type="compositionally biased region" description="Polar residues" evidence="2">
    <location>
        <begin position="481"/>
        <end position="508"/>
    </location>
</feature>
<feature type="region of interest" description="Disordered" evidence="2">
    <location>
        <begin position="690"/>
        <end position="721"/>
    </location>
</feature>
<dbReference type="GO" id="GO:0060090">
    <property type="term" value="F:molecular adaptor activity"/>
    <property type="evidence" value="ECO:0007669"/>
    <property type="project" value="EnsemblFungi"/>
</dbReference>
<feature type="region of interest" description="Disordered" evidence="2">
    <location>
        <begin position="454"/>
        <end position="521"/>
    </location>
</feature>
<evidence type="ECO:0000256" key="1">
    <source>
        <dbReference type="ARBA" id="ARBA00009407"/>
    </source>
</evidence>
<feature type="compositionally biased region" description="Acidic residues" evidence="2">
    <location>
        <begin position="225"/>
        <end position="239"/>
    </location>
</feature>
<evidence type="ECO:0000313" key="7">
    <source>
        <dbReference type="Proteomes" id="UP000054304"/>
    </source>
</evidence>
<evidence type="ECO:0000259" key="5">
    <source>
        <dbReference type="Pfam" id="PF23164"/>
    </source>
</evidence>
<protein>
    <submittedName>
        <fullName evidence="6">LALA0S10e05644g1_1</fullName>
    </submittedName>
</protein>
<feature type="compositionally biased region" description="Low complexity" evidence="2">
    <location>
        <begin position="929"/>
        <end position="948"/>
    </location>
</feature>
<dbReference type="PANTHER" id="PTHR13335:SF1">
    <property type="entry name" value="TARGET OF RAPAMYCIN COMPLEX 2 SUBUNIT MAPKAP1"/>
    <property type="match status" value="1"/>
</dbReference>
<sequence length="1076" mass="120430">MDTVRSINQLRVSFLRNSSDEQQAKRIIKPFLGNEDDYDGLPADVKKLYCGDSGADLLLTLESPPISQNYMANLESLQRTRFNQKKPSARDIHGTERRLSNANGTTDDLLAENFTDDKKETLISTTSSITSKQSDGVAPTIKRSPRGSIKQRNPSLSRSTPRPPQDPKSKKGALFSRIFKAHNNTDLDERNTIRAHSNSKTPRQKPSGVQNTNLRFYDGAFNYDETLDDDEDDEDDDDDAYRNDEFFLGGLPKSDDAKNNKLSKLGHLPRYGQNVLGTSSGGKSSSVLNLIDRKVAKSAEDGNHLGRSSEKGHDSDLDSYMDENDLKELDLDEGKLRTSAGDESDENRQNASATRRLNSDTNSLSDEGSFTSSELSSYGKSLLDSDIDNLDDSSYTRAHITGGSLLEDSMIADELLASNSMPEHSVPRSHAFKLMEASQRSTFINDGTPLNLNGYKKADSSNSSSVRNSLQSASADRRGNPTPSSPSRWSRGSLQVNVPNGMNGSVKNWNRHRRTTSDYTKNVRTSKPILDSTIFAKAPLLGSTNQGTSQLTSILKQKKNKNVDTMDYFSFVSGKQVAKSESTLYHVYIQDSFKYRNHPLDLAVRKSATVFEVIGYILYHYFSQLKALDDGDVLTRKESRNPNMFNLKIVDEDGEPFEDNFGTINRKSKISSVFDNEIVLCKVKDESEFKQNERETPLPYEEEENDDRKEAEDPPTTIHSDSLNQLSYYKPILQTKFKDSSNQEGKLIDVKIFLFPNLNPAYNFTTIKVPISTPLRTILAKYCSMKSMDSSDYTLKLSGRRTIVDLDDSLGELDGNFDLELISKKEVKASGLKKMSKATFGKPALPTIQSADLTPVAMDSRDQYLAAVDTLKAADGAGHTDTTPNKPSSAPSKRGSIKSKRGLHHKSSHSNDFNTGAGGFFKLKNNSKSSLRNSANASNRPSSSDRSAMNLDTSYKDAFVGAYYKYRVWRRQQISFINKHERTLAIDGDYIYIIPPENGFNWHQDHGKTKCFHMSQVVLVRKSKRIPEYFKIFVNRPTGLKRYYFEAVNPAECVEIVSRIHSLLSAYKMDHRGKNL</sequence>
<dbReference type="Gene3D" id="2.30.29.30">
    <property type="entry name" value="Pleckstrin-homology domain (PH domain)/Phosphotyrosine-binding domain (PTB)"/>
    <property type="match status" value="1"/>
</dbReference>
<feature type="compositionally biased region" description="Basic and acidic residues" evidence="2">
    <location>
        <begin position="88"/>
        <end position="99"/>
    </location>
</feature>
<gene>
    <name evidence="6" type="ORF">LALA0_S10e05644g</name>
</gene>
<dbReference type="Proteomes" id="UP000054304">
    <property type="component" value="Unassembled WGS sequence"/>
</dbReference>
<dbReference type="InterPro" id="IPR031313">
    <property type="entry name" value="Sin1_PH_dom"/>
</dbReference>
<dbReference type="RefSeq" id="XP_022630447.1">
    <property type="nucleotide sequence ID" value="XM_022770540.1"/>
</dbReference>
<comment type="similarity">
    <text evidence="1">Belongs to the SIN1 family.</text>
</comment>
<feature type="domain" description="AVO1/Sin1 ubiquitin-like" evidence="5">
    <location>
        <begin position="746"/>
        <end position="835"/>
    </location>
</feature>
<dbReference type="AlphaFoldDB" id="A0A0C7NCY0"/>
<dbReference type="GO" id="GO:0030950">
    <property type="term" value="P:establishment or maintenance of actin cytoskeleton polarity"/>
    <property type="evidence" value="ECO:0007669"/>
    <property type="project" value="EnsemblFungi"/>
</dbReference>
<dbReference type="GO" id="GO:0005546">
    <property type="term" value="F:phosphatidylinositol-4,5-bisphosphate binding"/>
    <property type="evidence" value="ECO:0007669"/>
    <property type="project" value="EnsemblFungi"/>
</dbReference>
<dbReference type="PANTHER" id="PTHR13335">
    <property type="entry name" value="TARGET OF RAPAMYCIN COMPLEX 2 SUBUNIT MAPKAP1"/>
    <property type="match status" value="1"/>
</dbReference>
<feature type="compositionally biased region" description="Polar residues" evidence="2">
    <location>
        <begin position="150"/>
        <end position="160"/>
    </location>
</feature>
<dbReference type="Pfam" id="PF16979">
    <property type="entry name" value="SIN1_PH"/>
    <property type="match status" value="1"/>
</dbReference>
<dbReference type="Pfam" id="PF23164">
    <property type="entry name" value="UBL_AVO1"/>
    <property type="match status" value="1"/>
</dbReference>
<feature type="region of interest" description="Disordered" evidence="2">
    <location>
        <begin position="875"/>
        <end position="916"/>
    </location>
</feature>